<keyword evidence="2" id="KW-0238">DNA-binding</keyword>
<dbReference type="SMART" id="SM00342">
    <property type="entry name" value="HTH_ARAC"/>
    <property type="match status" value="1"/>
</dbReference>
<evidence type="ECO:0000313" key="7">
    <source>
        <dbReference type="Proteomes" id="UP000403266"/>
    </source>
</evidence>
<dbReference type="OrthoDB" id="9805730at2"/>
<feature type="region of interest" description="Disordered" evidence="4">
    <location>
        <begin position="1"/>
        <end position="20"/>
    </location>
</feature>
<dbReference type="PRINTS" id="PR00032">
    <property type="entry name" value="HTHARAC"/>
</dbReference>
<dbReference type="InterPro" id="IPR020449">
    <property type="entry name" value="Tscrpt_reg_AraC-type_HTH"/>
</dbReference>
<reference evidence="6 7" key="1">
    <citation type="journal article" date="2019" name="Syst. Appl. Microbiol.">
        <title>Microvirga tunisiensis sp. nov., a root nodule symbiotic bacterium isolated from Lupinus micranthus and L. luteus grown in Northern Tunisia.</title>
        <authorList>
            <person name="Msaddak A."/>
            <person name="Rejili M."/>
            <person name="Duran D."/>
            <person name="Mars M."/>
            <person name="Palacios J.M."/>
            <person name="Ruiz-Argueso T."/>
            <person name="Rey L."/>
            <person name="Imperial J."/>
        </authorList>
    </citation>
    <scope>NUCLEOTIDE SEQUENCE [LARGE SCALE GENOMIC DNA]</scope>
    <source>
        <strain evidence="6 7">Lmie10</strain>
    </source>
</reference>
<keyword evidence="3" id="KW-0804">Transcription</keyword>
<dbReference type="PANTHER" id="PTHR47894:SF4">
    <property type="entry name" value="HTH-TYPE TRANSCRIPTIONAL REGULATOR GADX"/>
    <property type="match status" value="1"/>
</dbReference>
<accession>A0A5N7MET3</accession>
<protein>
    <submittedName>
        <fullName evidence="6">AraC family transcriptional regulator</fullName>
    </submittedName>
</protein>
<feature type="domain" description="HTH araC/xylS-type" evidence="5">
    <location>
        <begin position="265"/>
        <end position="363"/>
    </location>
</feature>
<dbReference type="PANTHER" id="PTHR47894">
    <property type="entry name" value="HTH-TYPE TRANSCRIPTIONAL REGULATOR GADX"/>
    <property type="match status" value="1"/>
</dbReference>
<evidence type="ECO:0000313" key="6">
    <source>
        <dbReference type="EMBL" id="MPR25198.1"/>
    </source>
</evidence>
<dbReference type="InterPro" id="IPR032687">
    <property type="entry name" value="AraC-type_N"/>
</dbReference>
<dbReference type="Gene3D" id="1.10.10.60">
    <property type="entry name" value="Homeodomain-like"/>
    <property type="match status" value="1"/>
</dbReference>
<comment type="caution">
    <text evidence="6">The sequence shown here is derived from an EMBL/GenBank/DDBJ whole genome shotgun (WGS) entry which is preliminary data.</text>
</comment>
<dbReference type="Pfam" id="PF12833">
    <property type="entry name" value="HTH_18"/>
    <property type="match status" value="1"/>
</dbReference>
<dbReference type="InterPro" id="IPR009057">
    <property type="entry name" value="Homeodomain-like_sf"/>
</dbReference>
<keyword evidence="7" id="KW-1185">Reference proteome</keyword>
<evidence type="ECO:0000256" key="3">
    <source>
        <dbReference type="ARBA" id="ARBA00023163"/>
    </source>
</evidence>
<dbReference type="PROSITE" id="PS01124">
    <property type="entry name" value="HTH_ARAC_FAMILY_2"/>
    <property type="match status" value="1"/>
</dbReference>
<dbReference type="SUPFAM" id="SSF46689">
    <property type="entry name" value="Homeodomain-like"/>
    <property type="match status" value="1"/>
</dbReference>
<name>A0A5N7MET3_9HYPH</name>
<proteinExistence type="predicted"/>
<dbReference type="AlphaFoldDB" id="A0A5N7MET3"/>
<dbReference type="Pfam" id="PF12625">
    <property type="entry name" value="Arabinose_bd"/>
    <property type="match status" value="1"/>
</dbReference>
<keyword evidence="1" id="KW-0805">Transcription regulation</keyword>
<dbReference type="EMBL" id="VOSK01000019">
    <property type="protein sequence ID" value="MPR25198.1"/>
    <property type="molecule type" value="Genomic_DNA"/>
</dbReference>
<dbReference type="Proteomes" id="UP000403266">
    <property type="component" value="Unassembled WGS sequence"/>
</dbReference>
<dbReference type="GO" id="GO:0005829">
    <property type="term" value="C:cytosol"/>
    <property type="evidence" value="ECO:0007669"/>
    <property type="project" value="TreeGrafter"/>
</dbReference>
<dbReference type="GO" id="GO:0000976">
    <property type="term" value="F:transcription cis-regulatory region binding"/>
    <property type="evidence" value="ECO:0007669"/>
    <property type="project" value="TreeGrafter"/>
</dbReference>
<gene>
    <name evidence="6" type="ORF">FS320_08100</name>
</gene>
<evidence type="ECO:0000256" key="4">
    <source>
        <dbReference type="SAM" id="MobiDB-lite"/>
    </source>
</evidence>
<organism evidence="6 7">
    <name type="scientific">Microvirga tunisiensis</name>
    <dbReference type="NCBI Taxonomy" id="2108360"/>
    <lineage>
        <taxon>Bacteria</taxon>
        <taxon>Pseudomonadati</taxon>
        <taxon>Pseudomonadota</taxon>
        <taxon>Alphaproteobacteria</taxon>
        <taxon>Hyphomicrobiales</taxon>
        <taxon>Methylobacteriaceae</taxon>
        <taxon>Microvirga</taxon>
    </lineage>
</organism>
<dbReference type="InterPro" id="IPR018060">
    <property type="entry name" value="HTH_AraC"/>
</dbReference>
<dbReference type="GO" id="GO:0003700">
    <property type="term" value="F:DNA-binding transcription factor activity"/>
    <property type="evidence" value="ECO:0007669"/>
    <property type="project" value="InterPro"/>
</dbReference>
<dbReference type="RefSeq" id="WP_152710672.1">
    <property type="nucleotide sequence ID" value="NZ_VOSJ01000006.1"/>
</dbReference>
<evidence type="ECO:0000259" key="5">
    <source>
        <dbReference type="PROSITE" id="PS01124"/>
    </source>
</evidence>
<sequence>MKQVDGTECLTAGDSRPPGQEFHTVPAASERTLAPGYIHLGVSKGIVPTLCELGVDPDPVIRAAGLDPRLFDDEMSVIPFAVVGRLYTLCVARSGCAHFGLLVGRRASTLSLGLVGRLMRHSHTIGDAVRALVSNLSVQDRAVVPSLTSRDGTALLTFATYQVESRNVEQILDAAVGVTVNILRTLCGSDWRPGEVLLPRAAPADQAPYRHHFRAPVRFNRESASIVFPARDLERRVAGADPMMRALLEERISQMKGRPGCEFSDDVRRLMRTRLTSHRCSADDTAERLAMHRRTLSRRLKDGGLGYRGITNEVRFEIARQLLQHTTVPLGEIAAALGYSEASAFTRAFRRWSGRTPTAWRSEGHCE</sequence>
<evidence type="ECO:0000256" key="1">
    <source>
        <dbReference type="ARBA" id="ARBA00023015"/>
    </source>
</evidence>
<evidence type="ECO:0000256" key="2">
    <source>
        <dbReference type="ARBA" id="ARBA00023125"/>
    </source>
</evidence>